<dbReference type="PANTHER" id="PTHR34567:SF3">
    <property type="entry name" value="FK506-BINDING-LIKE PROTEIN"/>
    <property type="match status" value="1"/>
</dbReference>
<evidence type="ECO:0000313" key="3">
    <source>
        <dbReference type="Proteomes" id="UP000029121"/>
    </source>
</evidence>
<reference evidence="3" key="1">
    <citation type="journal article" date="2013" name="Nat. Genet.">
        <title>The Capsella rubella genome and the genomic consequences of rapid mating system evolution.</title>
        <authorList>
            <person name="Slotte T."/>
            <person name="Hazzouri K.M."/>
            <person name="Agren J.A."/>
            <person name="Koenig D."/>
            <person name="Maumus F."/>
            <person name="Guo Y.L."/>
            <person name="Steige K."/>
            <person name="Platts A.E."/>
            <person name="Escobar J.S."/>
            <person name="Newman L.K."/>
            <person name="Wang W."/>
            <person name="Mandakova T."/>
            <person name="Vello E."/>
            <person name="Smith L.M."/>
            <person name="Henz S.R."/>
            <person name="Steffen J."/>
            <person name="Takuno S."/>
            <person name="Brandvain Y."/>
            <person name="Coop G."/>
            <person name="Andolfatto P."/>
            <person name="Hu T.T."/>
            <person name="Blanchette M."/>
            <person name="Clark R.M."/>
            <person name="Quesneville H."/>
            <person name="Nordborg M."/>
            <person name="Gaut B.S."/>
            <person name="Lysak M.A."/>
            <person name="Jenkins J."/>
            <person name="Grimwood J."/>
            <person name="Chapman J."/>
            <person name="Prochnik S."/>
            <person name="Shu S."/>
            <person name="Rokhsar D."/>
            <person name="Schmutz J."/>
            <person name="Weigel D."/>
            <person name="Wright S.I."/>
        </authorList>
    </citation>
    <scope>NUCLEOTIDE SEQUENCE [LARGE SCALE GENOMIC DNA]</scope>
    <source>
        <strain evidence="3">cv. Monte Gargano</strain>
    </source>
</reference>
<name>R0GW11_9BRAS</name>
<sequence>MGSTNWRRQKPRNFINNNHIHQQGPTLTSSKPPLANSKLSVPAWEKDFCAVIGSVPWWRVVEAKRFMHIYDRVVEWDDSAGEAAFKNAKSRFWAEINGFTCDLSLPDPDVYIDDVDWDAEVDTELILDLEHGPDPIPEEEHVVILDALALSAQYDGQVWGTGWGDAEGINEDNVGIGKPVNSWDDHKCDGWNEDSWGIKEKTESWDHNNNSFKTESCYQKNSTNNNSFKIESWDQKKNYNNSRFKIESRDHNNSFKIKSWDHNNSNSFNQKKVEDRNSRDQAREGRGWRKRGEVRHGGEDCRWRNGRGRSRGGGFQQQSSGWGWTESF</sequence>
<feature type="region of interest" description="Disordered" evidence="1">
    <location>
        <begin position="255"/>
        <end position="328"/>
    </location>
</feature>
<feature type="compositionally biased region" description="Basic and acidic residues" evidence="1">
    <location>
        <begin position="271"/>
        <end position="303"/>
    </location>
</feature>
<evidence type="ECO:0000256" key="1">
    <source>
        <dbReference type="SAM" id="MobiDB-lite"/>
    </source>
</evidence>
<dbReference type="PANTHER" id="PTHR34567">
    <property type="entry name" value="FK506-BINDING-LIKE PROTEIN"/>
    <property type="match status" value="1"/>
</dbReference>
<protein>
    <submittedName>
        <fullName evidence="2">Uncharacterized protein</fullName>
    </submittedName>
</protein>
<feature type="compositionally biased region" description="Low complexity" evidence="1">
    <location>
        <begin position="316"/>
        <end position="328"/>
    </location>
</feature>
<dbReference type="EMBL" id="KB870810">
    <property type="protein sequence ID" value="EOA21089.1"/>
    <property type="molecule type" value="Genomic_DNA"/>
</dbReference>
<dbReference type="STRING" id="81985.R0GW11"/>
<organism evidence="2 3">
    <name type="scientific">Capsella rubella</name>
    <dbReference type="NCBI Taxonomy" id="81985"/>
    <lineage>
        <taxon>Eukaryota</taxon>
        <taxon>Viridiplantae</taxon>
        <taxon>Streptophyta</taxon>
        <taxon>Embryophyta</taxon>
        <taxon>Tracheophyta</taxon>
        <taxon>Spermatophyta</taxon>
        <taxon>Magnoliopsida</taxon>
        <taxon>eudicotyledons</taxon>
        <taxon>Gunneridae</taxon>
        <taxon>Pentapetalae</taxon>
        <taxon>rosids</taxon>
        <taxon>malvids</taxon>
        <taxon>Brassicales</taxon>
        <taxon>Brassicaceae</taxon>
        <taxon>Camelineae</taxon>
        <taxon>Capsella</taxon>
    </lineage>
</organism>
<proteinExistence type="predicted"/>
<dbReference type="KEGG" id="crb:17882013"/>
<dbReference type="eggNOG" id="ENOG502R3CW">
    <property type="taxonomic scope" value="Eukaryota"/>
</dbReference>
<dbReference type="OrthoDB" id="1899291at2759"/>
<dbReference type="Proteomes" id="UP000029121">
    <property type="component" value="Unassembled WGS sequence"/>
</dbReference>
<gene>
    <name evidence="2" type="ORF">CARUB_v10001427mg</name>
</gene>
<keyword evidence="3" id="KW-1185">Reference proteome</keyword>
<evidence type="ECO:0000313" key="2">
    <source>
        <dbReference type="EMBL" id="EOA21089.1"/>
    </source>
</evidence>
<dbReference type="AlphaFoldDB" id="R0GW11"/>
<accession>R0GW11</accession>